<dbReference type="Pfam" id="PF13449">
    <property type="entry name" value="Phytase-like"/>
    <property type="match status" value="1"/>
</dbReference>
<dbReference type="EMBL" id="JXOD01000171">
    <property type="protein sequence ID" value="KMO14702.1"/>
    <property type="molecule type" value="Genomic_DNA"/>
</dbReference>
<dbReference type="PANTHER" id="PTHR37957">
    <property type="entry name" value="BLR7070 PROTEIN"/>
    <property type="match status" value="1"/>
</dbReference>
<evidence type="ECO:0000313" key="4">
    <source>
        <dbReference type="Proteomes" id="UP000035947"/>
    </source>
</evidence>
<organism evidence="3 4">
    <name type="scientific">Methylobacterium platani JCM 14648</name>
    <dbReference type="NCBI Taxonomy" id="1295136"/>
    <lineage>
        <taxon>Bacteria</taxon>
        <taxon>Pseudomonadati</taxon>
        <taxon>Pseudomonadota</taxon>
        <taxon>Alphaproteobacteria</taxon>
        <taxon>Hyphomicrobiales</taxon>
        <taxon>Methylobacteriaceae</taxon>
        <taxon>Methylobacterium</taxon>
    </lineage>
</organism>
<protein>
    <submittedName>
        <fullName evidence="3">Glycerophosphodiester phosphodiesterase</fullName>
    </submittedName>
</protein>
<feature type="chain" id="PRO_5045952574" evidence="1">
    <location>
        <begin position="22"/>
        <end position="460"/>
    </location>
</feature>
<keyword evidence="4" id="KW-1185">Reference proteome</keyword>
<comment type="caution">
    <text evidence="3">The sequence shown here is derived from an EMBL/GenBank/DDBJ whole genome shotgun (WGS) entry which is preliminary data.</text>
</comment>
<proteinExistence type="predicted"/>
<sequence length="460" mass="49554">MPRRSLLVLTLLMSGASAAVAQAPQAPQAPQASPRSFPATLAGHAVLPADSVAPLPADAPGDLATPGKFTTGRRVDAVGTVEAQSMGRATSMKLPLKGQPLQGHSGIKHMADGTYWVLTDNGFGTKANSPDAMLYLNHYRIDFGTGGVERLETIYLRDPDRKVPFRIANEATESRYLTGSDFDPESFQFVGDEIWIGDEFGPFLIKADRKGRVQAVFDTLASAKPVRSPDNPAVTTPAAPGGAVVFNARRSKGFEGMAASPDGSRLYALLEGPLWDADAKAFETHDGRTVLRILEFDTKAEAWTGRSWLYPLEQAGNAIGDFNLVDGTTGLIIERDDGEGTADRACPEGQKGPDCFSVPAKFKRIYKVEMTDANQGGPVRKIGFIDLMRIADPDKKARKPLTDGALAMPFLTIENVDKVDDTHIVVGNDNNLPFSASRDPHAVDDNEFVLLEVGEFLKAK</sequence>
<dbReference type="InterPro" id="IPR027372">
    <property type="entry name" value="Phytase-like_dom"/>
</dbReference>
<evidence type="ECO:0000256" key="1">
    <source>
        <dbReference type="SAM" id="SignalP"/>
    </source>
</evidence>
<name>A0ABR5GX80_9HYPH</name>
<evidence type="ECO:0000313" key="3">
    <source>
        <dbReference type="EMBL" id="KMO14702.1"/>
    </source>
</evidence>
<dbReference type="Proteomes" id="UP000035947">
    <property type="component" value="Unassembled WGS sequence"/>
</dbReference>
<dbReference type="RefSeq" id="WP_082173258.1">
    <property type="nucleotide sequence ID" value="NZ_JXOD01000171.1"/>
</dbReference>
<feature type="signal peptide" evidence="1">
    <location>
        <begin position="1"/>
        <end position="21"/>
    </location>
</feature>
<dbReference type="PANTHER" id="PTHR37957:SF1">
    <property type="entry name" value="PHYTASE-LIKE DOMAIN-CONTAINING PROTEIN"/>
    <property type="match status" value="1"/>
</dbReference>
<gene>
    <name evidence="3" type="ORF">SQ03_19050</name>
</gene>
<evidence type="ECO:0000259" key="2">
    <source>
        <dbReference type="Pfam" id="PF13449"/>
    </source>
</evidence>
<feature type="domain" description="Phytase-like" evidence="2">
    <location>
        <begin position="99"/>
        <end position="431"/>
    </location>
</feature>
<reference evidence="3 4" key="1">
    <citation type="submission" date="2015-01" db="EMBL/GenBank/DDBJ databases">
        <title>Genome sequencing of Methylobacterium platani JCM14648 type strain.</title>
        <authorList>
            <person name="Chaudhry V."/>
            <person name="Patil P.B."/>
        </authorList>
    </citation>
    <scope>NUCLEOTIDE SEQUENCE [LARGE SCALE GENOMIC DNA]</scope>
    <source>
        <strain evidence="3 4">JCM 14648</strain>
    </source>
</reference>
<accession>A0ABR5GX80</accession>
<keyword evidence="1" id="KW-0732">Signal</keyword>